<evidence type="ECO:0000313" key="16">
    <source>
        <dbReference type="Proteomes" id="UP000031546"/>
    </source>
</evidence>
<dbReference type="EMBL" id="JABEVU030000001">
    <property type="protein sequence ID" value="MDB0580443.1"/>
    <property type="molecule type" value="Genomic_DNA"/>
</dbReference>
<keyword evidence="4" id="KW-0808">Transferase</keyword>
<protein>
    <submittedName>
        <fullName evidence="15">Diacylglycerol kinase family lipid kinase</fullName>
    </submittedName>
</protein>
<dbReference type="PROSITE" id="PS50146">
    <property type="entry name" value="DAGK"/>
    <property type="match status" value="1"/>
</dbReference>
<dbReference type="AlphaFoldDB" id="A0A0C2DLA0"/>
<keyword evidence="9" id="KW-0460">Magnesium</keyword>
<dbReference type="InterPro" id="IPR016064">
    <property type="entry name" value="NAD/diacylglycerol_kinase_sf"/>
</dbReference>
<dbReference type="PANTHER" id="PTHR12358:SF106">
    <property type="entry name" value="LIPID KINASE YEGS"/>
    <property type="match status" value="1"/>
</dbReference>
<evidence type="ECO:0000256" key="6">
    <source>
        <dbReference type="ARBA" id="ARBA00022741"/>
    </source>
</evidence>
<keyword evidence="7 15" id="KW-0418">Kinase</keyword>
<evidence type="ECO:0000256" key="11">
    <source>
        <dbReference type="ARBA" id="ARBA00023209"/>
    </source>
</evidence>
<dbReference type="STRING" id="45670.SN16_06495"/>
<dbReference type="GO" id="GO:0005886">
    <property type="term" value="C:plasma membrane"/>
    <property type="evidence" value="ECO:0007669"/>
    <property type="project" value="TreeGrafter"/>
</dbReference>
<dbReference type="Proteomes" id="UP000527860">
    <property type="component" value="Unassembled WGS sequence"/>
</dbReference>
<keyword evidence="8" id="KW-0067">ATP-binding</keyword>
<evidence type="ECO:0000259" key="13">
    <source>
        <dbReference type="PROSITE" id="PS50146"/>
    </source>
</evidence>
<feature type="domain" description="DAGKc" evidence="13">
    <location>
        <begin position="1"/>
        <end position="130"/>
    </location>
</feature>
<dbReference type="Pfam" id="PF19279">
    <property type="entry name" value="YegS_C"/>
    <property type="match status" value="1"/>
</dbReference>
<keyword evidence="17" id="KW-1185">Reference proteome</keyword>
<keyword evidence="3" id="KW-0444">Lipid biosynthesis</keyword>
<dbReference type="PANTHER" id="PTHR12358">
    <property type="entry name" value="SPHINGOSINE KINASE"/>
    <property type="match status" value="1"/>
</dbReference>
<evidence type="ECO:0000256" key="1">
    <source>
        <dbReference type="ARBA" id="ARBA00001946"/>
    </source>
</evidence>
<name>A0A0C2DLA0_9STAP</name>
<dbReference type="GO" id="GO:0005524">
    <property type="term" value="F:ATP binding"/>
    <property type="evidence" value="ECO:0007669"/>
    <property type="project" value="UniProtKB-KW"/>
</dbReference>
<dbReference type="InterPro" id="IPR050187">
    <property type="entry name" value="Lipid_Phosphate_FormReg"/>
</dbReference>
<evidence type="ECO:0000256" key="12">
    <source>
        <dbReference type="ARBA" id="ARBA00023264"/>
    </source>
</evidence>
<evidence type="ECO:0000313" key="15">
    <source>
        <dbReference type="EMBL" id="MDB0580443.1"/>
    </source>
</evidence>
<comment type="caution">
    <text evidence="14">The sequence shown here is derived from an EMBL/GenBank/DDBJ whole genome shotgun (WGS) entry which is preliminary data.</text>
</comment>
<dbReference type="GeneID" id="77845200"/>
<dbReference type="GO" id="GO:0004143">
    <property type="term" value="F:ATP-dependent diacylglycerol kinase activity"/>
    <property type="evidence" value="ECO:0007669"/>
    <property type="project" value="TreeGrafter"/>
</dbReference>
<comment type="cofactor">
    <cofactor evidence="1">
        <name>Mg(2+)</name>
        <dbReference type="ChEBI" id="CHEBI:18420"/>
    </cofactor>
</comment>
<dbReference type="GO" id="GO:0008654">
    <property type="term" value="P:phospholipid biosynthetic process"/>
    <property type="evidence" value="ECO:0007669"/>
    <property type="project" value="UniProtKB-KW"/>
</dbReference>
<evidence type="ECO:0000256" key="9">
    <source>
        <dbReference type="ARBA" id="ARBA00022842"/>
    </source>
</evidence>
<evidence type="ECO:0000256" key="5">
    <source>
        <dbReference type="ARBA" id="ARBA00022723"/>
    </source>
</evidence>
<keyword evidence="5" id="KW-0479">Metal-binding</keyword>
<keyword evidence="12" id="KW-1208">Phospholipid metabolism</keyword>
<accession>A0A0C2DLA0</accession>
<evidence type="ECO:0000256" key="4">
    <source>
        <dbReference type="ARBA" id="ARBA00022679"/>
    </source>
</evidence>
<dbReference type="GO" id="GO:0046872">
    <property type="term" value="F:metal ion binding"/>
    <property type="evidence" value="ECO:0007669"/>
    <property type="project" value="UniProtKB-KW"/>
</dbReference>
<evidence type="ECO:0000256" key="7">
    <source>
        <dbReference type="ARBA" id="ARBA00022777"/>
    </source>
</evidence>
<reference evidence="14 16" key="1">
    <citation type="submission" date="2015-01" db="EMBL/GenBank/DDBJ databases">
        <title>Genome sequences of high lactate-tolerant strain Salinicoccus roseus W12 with industrial interest.</title>
        <authorList>
            <person name="Wang H."/>
            <person name="Yu B."/>
        </authorList>
    </citation>
    <scope>NUCLEOTIDE SEQUENCE [LARGE SCALE GENOMIC DNA]</scope>
    <source>
        <strain evidence="14 16">W12</strain>
    </source>
</reference>
<dbReference type="SMART" id="SM00046">
    <property type="entry name" value="DAGKc"/>
    <property type="match status" value="1"/>
</dbReference>
<evidence type="ECO:0000313" key="17">
    <source>
        <dbReference type="Proteomes" id="UP000527860"/>
    </source>
</evidence>
<dbReference type="OrthoDB" id="142078at2"/>
<dbReference type="Pfam" id="PF00781">
    <property type="entry name" value="DAGK_cat"/>
    <property type="match status" value="1"/>
</dbReference>
<evidence type="ECO:0000256" key="8">
    <source>
        <dbReference type="ARBA" id="ARBA00022840"/>
    </source>
</evidence>
<dbReference type="InterPro" id="IPR005218">
    <property type="entry name" value="Diacylglycerol/lipid_kinase"/>
</dbReference>
<dbReference type="Gene3D" id="3.40.50.10330">
    <property type="entry name" value="Probable inorganic polyphosphate/atp-NAD kinase, domain 1"/>
    <property type="match status" value="1"/>
</dbReference>
<dbReference type="EMBL" id="JXII01000005">
    <property type="protein sequence ID" value="KIH70803.1"/>
    <property type="molecule type" value="Genomic_DNA"/>
</dbReference>
<gene>
    <name evidence="15" type="ORF">F7P68_0007850</name>
    <name evidence="14" type="ORF">SN16_06495</name>
</gene>
<evidence type="ECO:0000256" key="2">
    <source>
        <dbReference type="ARBA" id="ARBA00005983"/>
    </source>
</evidence>
<evidence type="ECO:0000313" key="14">
    <source>
        <dbReference type="EMBL" id="KIH70803.1"/>
    </source>
</evidence>
<dbReference type="Gene3D" id="2.60.200.40">
    <property type="match status" value="1"/>
</dbReference>
<reference evidence="15" key="2">
    <citation type="submission" date="2020-04" db="EMBL/GenBank/DDBJ databases">
        <authorList>
            <person name="Tanveer F."/>
            <person name="Xie Y."/>
            <person name="Shinwari Z.K."/>
        </authorList>
    </citation>
    <scope>NUCLEOTIDE SEQUENCE</scope>
    <source>
        <strain evidence="15">MOSEL-ME25</strain>
    </source>
</reference>
<comment type="similarity">
    <text evidence="2">Belongs to the diacylglycerol/lipid kinase family.</text>
</comment>
<keyword evidence="11" id="KW-0594">Phospholipid biosynthesis</keyword>
<keyword evidence="10" id="KW-0443">Lipid metabolism</keyword>
<dbReference type="InterPro" id="IPR045540">
    <property type="entry name" value="YegS/DAGK_C"/>
</dbReference>
<evidence type="ECO:0000256" key="3">
    <source>
        <dbReference type="ARBA" id="ARBA00022516"/>
    </source>
</evidence>
<proteinExistence type="inferred from homology"/>
<reference evidence="15" key="3">
    <citation type="submission" date="2022-12" db="EMBL/GenBank/DDBJ databases">
        <title>Genome analysis and biological profiling of marine Salinicoccus roseus MOSEL-ME25.</title>
        <authorList>
            <person name="Mirza F.T."/>
            <person name="Xie Y."/>
            <person name="Shinwari Z.K."/>
        </authorList>
    </citation>
    <scope>NUCLEOTIDE SEQUENCE</scope>
    <source>
        <strain evidence="15">MOSEL-ME25</strain>
    </source>
</reference>
<dbReference type="InterPro" id="IPR017438">
    <property type="entry name" value="ATP-NAD_kinase_N"/>
</dbReference>
<dbReference type="SUPFAM" id="SSF111331">
    <property type="entry name" value="NAD kinase/diacylglycerol kinase-like"/>
    <property type="match status" value="1"/>
</dbReference>
<dbReference type="InterPro" id="IPR001206">
    <property type="entry name" value="Diacylglycerol_kinase_cat_dom"/>
</dbReference>
<keyword evidence="6" id="KW-0547">Nucleotide-binding</keyword>
<evidence type="ECO:0000256" key="10">
    <source>
        <dbReference type="ARBA" id="ARBA00023098"/>
    </source>
</evidence>
<dbReference type="RefSeq" id="WP_040105814.1">
    <property type="nucleotide sequence ID" value="NZ_JABEVU030000001.1"/>
</dbReference>
<dbReference type="Proteomes" id="UP000031546">
    <property type="component" value="Unassembled WGS sequence"/>
</dbReference>
<organism evidence="14 16">
    <name type="scientific">Salinicoccus roseus</name>
    <dbReference type="NCBI Taxonomy" id="45670"/>
    <lineage>
        <taxon>Bacteria</taxon>
        <taxon>Bacillati</taxon>
        <taxon>Bacillota</taxon>
        <taxon>Bacilli</taxon>
        <taxon>Bacillales</taxon>
        <taxon>Staphylococcaceae</taxon>
        <taxon>Salinicoccus</taxon>
    </lineage>
</organism>
<sequence length="297" mass="32635">MKKAALIINRKSGKKKKPPVEYGVLRALHGQNYEVEVLYTDGSDAKELAMEASRYAELIVSSGGDGTIGEIMDGMVECGSEAALSILPAGTVNDYTRALGLPLDMNEAIRNLSKPQKTIEADVIRFNGRHAAYLIALGDFMESFTSVSSKVKNRFGILAYLYAGLHALFTMKNYRVKIDADEEKVMSDSILTIVANTSSVGSFDQLLPEARIDDNHLHVINIVPSTPKEIVEIIIAAFRGRLTGHSNVHYMRTKKLFLDTDRLEVMDVDGDAEDFSAMDIEVVPACVRINVPEGHAE</sequence>
<dbReference type="NCBIfam" id="TIGR00147">
    <property type="entry name" value="YegS/Rv2252/BmrU family lipid kinase"/>
    <property type="match status" value="1"/>
</dbReference>